<gene>
    <name evidence="1" type="ORF">MFIFM68171_04670</name>
</gene>
<reference evidence="1 2" key="1">
    <citation type="submission" date="2024-09" db="EMBL/GenBank/DDBJ databases">
        <title>Itraconazole resistance in Madurella fahalii resulting from another homologue of gene encoding cytochrome P450 14-alpha sterol demethylase (CYP51).</title>
        <authorList>
            <person name="Yoshioka I."/>
            <person name="Fahal A.H."/>
            <person name="Kaneko S."/>
            <person name="Yaguchi T."/>
        </authorList>
    </citation>
    <scope>NUCLEOTIDE SEQUENCE [LARGE SCALE GENOMIC DNA]</scope>
    <source>
        <strain evidence="1 2">IFM 68171</strain>
    </source>
</reference>
<dbReference type="RefSeq" id="XP_070916191.1">
    <property type="nucleotide sequence ID" value="XM_071060090.1"/>
</dbReference>
<sequence>MPPGNGCTEYSFSYPAWAIEKLHIERGDSEWLSQFRVTNTASGVSQDCDRQPVSGSWTPCTEPAAKSQPGERLLFRLEHGSDTWSVSINETWSCNDLNPGHRLLFSGNSNATALPLSCDDRACVQSQTLTIKAGLSAPVPIVPQPPQPPQNHDFPGCMDASETPRWQISGMRADRDFIYNAFTGGIVSTTLSFNLTNKANNWTVTCNVGGVPDLINDQSASSNLPPSWTACDKWWPYWPAYVVQTQAMYNWTAHILQVKQSWGCDDKSPLTPLQEWKDTTWSAPCSEPLPPDDLGHFGPVQHECRGFRDRAVQGTLTSETRRASMEFVAKRPPARPPYSCTATVFSRPAFDLFNFTYMVGLNPNDSSVSVPTADSALADWGYAKGRIRVRGSPWYDANFRAASPFLGPNATFWRPDVWLTADNGDGQWQWFPGNGTLRFRNRPFYCDEKQPNNRVVFRLTGEAAVPLDCAHPDPASPGKKSCSLRMPYLFDAALETYSFWWCQANSNNYGPCNPNFKAPW</sequence>
<dbReference type="GeneID" id="98175413"/>
<dbReference type="Proteomes" id="UP001628179">
    <property type="component" value="Unassembled WGS sequence"/>
</dbReference>
<proteinExistence type="predicted"/>
<evidence type="ECO:0000313" key="2">
    <source>
        <dbReference type="Proteomes" id="UP001628179"/>
    </source>
</evidence>
<accession>A0ABQ0GA52</accession>
<organism evidence="1 2">
    <name type="scientific">Madurella fahalii</name>
    <dbReference type="NCBI Taxonomy" id="1157608"/>
    <lineage>
        <taxon>Eukaryota</taxon>
        <taxon>Fungi</taxon>
        <taxon>Dikarya</taxon>
        <taxon>Ascomycota</taxon>
        <taxon>Pezizomycotina</taxon>
        <taxon>Sordariomycetes</taxon>
        <taxon>Sordariomycetidae</taxon>
        <taxon>Sordariales</taxon>
        <taxon>Sordariales incertae sedis</taxon>
        <taxon>Madurella</taxon>
    </lineage>
</organism>
<evidence type="ECO:0000313" key="1">
    <source>
        <dbReference type="EMBL" id="GAB1314460.1"/>
    </source>
</evidence>
<keyword evidence="2" id="KW-1185">Reference proteome</keyword>
<dbReference type="EMBL" id="BAAFSV010000002">
    <property type="protein sequence ID" value="GAB1314460.1"/>
    <property type="molecule type" value="Genomic_DNA"/>
</dbReference>
<comment type="caution">
    <text evidence="1">The sequence shown here is derived from an EMBL/GenBank/DDBJ whole genome shotgun (WGS) entry which is preliminary data.</text>
</comment>
<protein>
    <submittedName>
        <fullName evidence="1">Uncharacterized protein</fullName>
    </submittedName>
</protein>
<name>A0ABQ0GA52_9PEZI</name>